<sequence length="68" mass="7618">MGKVRSVYKVIKKVKVNKQYCACVSHFSEIREHAGGYFEAFYDSFKFGYLQGMKAAKAEMKKGGAVNG</sequence>
<evidence type="ECO:0000313" key="1">
    <source>
        <dbReference type="EMBL" id="MEQ2424388.1"/>
    </source>
</evidence>
<gene>
    <name evidence="1" type="ORF">WMQ36_05330</name>
</gene>
<dbReference type="RefSeq" id="WP_349117899.1">
    <property type="nucleotide sequence ID" value="NZ_JBBMFM010000012.1"/>
</dbReference>
<reference evidence="1 2" key="1">
    <citation type="submission" date="2024-03" db="EMBL/GenBank/DDBJ databases">
        <title>Human intestinal bacterial collection.</title>
        <authorList>
            <person name="Pauvert C."/>
            <person name="Hitch T.C.A."/>
            <person name="Clavel T."/>
        </authorList>
    </citation>
    <scope>NUCLEOTIDE SEQUENCE [LARGE SCALE GENOMIC DNA]</scope>
    <source>
        <strain evidence="1 2">CLA-SR-H021</strain>
    </source>
</reference>
<dbReference type="Proteomes" id="UP001454086">
    <property type="component" value="Unassembled WGS sequence"/>
</dbReference>
<organism evidence="1 2">
    <name type="scientific">Enterocloster hominis</name>
    <name type="common">ex Hitch et al. 2024</name>
    <dbReference type="NCBI Taxonomy" id="1917870"/>
    <lineage>
        <taxon>Bacteria</taxon>
        <taxon>Bacillati</taxon>
        <taxon>Bacillota</taxon>
        <taxon>Clostridia</taxon>
        <taxon>Lachnospirales</taxon>
        <taxon>Lachnospiraceae</taxon>
        <taxon>Enterocloster</taxon>
    </lineage>
</organism>
<proteinExistence type="predicted"/>
<accession>A0ABV1D1W9</accession>
<name>A0ABV1D1W9_9FIRM</name>
<comment type="caution">
    <text evidence="1">The sequence shown here is derived from an EMBL/GenBank/DDBJ whole genome shotgun (WGS) entry which is preliminary data.</text>
</comment>
<keyword evidence="2" id="KW-1185">Reference proteome</keyword>
<protein>
    <recommendedName>
        <fullName evidence="3">Phage protein</fullName>
    </recommendedName>
</protein>
<evidence type="ECO:0008006" key="3">
    <source>
        <dbReference type="Google" id="ProtNLM"/>
    </source>
</evidence>
<dbReference type="EMBL" id="JBBMFM010000012">
    <property type="protein sequence ID" value="MEQ2424388.1"/>
    <property type="molecule type" value="Genomic_DNA"/>
</dbReference>
<evidence type="ECO:0000313" key="2">
    <source>
        <dbReference type="Proteomes" id="UP001454086"/>
    </source>
</evidence>